<organism evidence="2 3">
    <name type="scientific">Subdoligranulum variabile</name>
    <dbReference type="NCBI Taxonomy" id="214851"/>
    <lineage>
        <taxon>Bacteria</taxon>
        <taxon>Bacillati</taxon>
        <taxon>Bacillota</taxon>
        <taxon>Clostridia</taxon>
        <taxon>Eubacteriales</taxon>
        <taxon>Oscillospiraceae</taxon>
        <taxon>Subdoligranulum</taxon>
    </lineage>
</organism>
<dbReference type="EMBL" id="DYVE01000226">
    <property type="protein sequence ID" value="HJG28701.1"/>
    <property type="molecule type" value="Genomic_DNA"/>
</dbReference>
<feature type="domain" description="Peptidoglycan binding-like" evidence="1">
    <location>
        <begin position="529"/>
        <end position="587"/>
    </location>
</feature>
<feature type="domain" description="Peptidoglycan binding-like" evidence="1">
    <location>
        <begin position="713"/>
        <end position="771"/>
    </location>
</feature>
<dbReference type="AlphaFoldDB" id="A0A921ILB3"/>
<dbReference type="InterPro" id="IPR036365">
    <property type="entry name" value="PGBD-like_sf"/>
</dbReference>
<proteinExistence type="predicted"/>
<dbReference type="SUPFAM" id="SSF47090">
    <property type="entry name" value="PGBD-like"/>
    <property type="match status" value="6"/>
</dbReference>
<evidence type="ECO:0000313" key="2">
    <source>
        <dbReference type="EMBL" id="HJG28701.1"/>
    </source>
</evidence>
<evidence type="ECO:0000259" key="1">
    <source>
        <dbReference type="Pfam" id="PF01471"/>
    </source>
</evidence>
<dbReference type="InterPro" id="IPR052905">
    <property type="entry name" value="LD-transpeptidase_YkuD-like"/>
</dbReference>
<reference evidence="2" key="2">
    <citation type="submission" date="2021-09" db="EMBL/GenBank/DDBJ databases">
        <authorList>
            <person name="Gilroy R."/>
        </authorList>
    </citation>
    <scope>NUCLEOTIDE SEQUENCE</scope>
    <source>
        <strain evidence="2">ChiBcec21-2208</strain>
    </source>
</reference>
<accession>A0A921ILB3</accession>
<protein>
    <submittedName>
        <fullName evidence="2">Peptidoglycan-binding protein</fullName>
    </submittedName>
</protein>
<feature type="domain" description="Peptidoglycan binding-like" evidence="1">
    <location>
        <begin position="439"/>
        <end position="500"/>
    </location>
</feature>
<dbReference type="PANTHER" id="PTHR41533">
    <property type="entry name" value="L,D-TRANSPEPTIDASE HI_1667-RELATED"/>
    <property type="match status" value="1"/>
</dbReference>
<comment type="caution">
    <text evidence="2">The sequence shown here is derived from an EMBL/GenBank/DDBJ whole genome shotgun (WGS) entry which is preliminary data.</text>
</comment>
<dbReference type="InterPro" id="IPR036366">
    <property type="entry name" value="PGBDSf"/>
</dbReference>
<dbReference type="PANTHER" id="PTHR41533:SF1">
    <property type="entry name" value="L,D-TRANSPEPTIDASE YCBB-RELATED"/>
    <property type="match status" value="1"/>
</dbReference>
<dbReference type="InterPro" id="IPR002477">
    <property type="entry name" value="Peptidoglycan-bd-like"/>
</dbReference>
<feature type="domain" description="Peptidoglycan binding-like" evidence="1">
    <location>
        <begin position="340"/>
        <end position="399"/>
    </location>
</feature>
<gene>
    <name evidence="2" type="ORF">K8V20_08700</name>
</gene>
<dbReference type="Gene3D" id="1.10.101.10">
    <property type="entry name" value="PGBD-like superfamily/PGBD"/>
    <property type="match status" value="6"/>
</dbReference>
<sequence>MPNGNLIVYTSIAEQAAPLPGVRLTVSDESGAVLSRMTTDASGASQPLDLPAPDASYSLDENNRTVRPYSVYRLTAEADGWQSRILDGVQIFADQQTVARLEFLPAETTGNPTLADTRAKELNGEITTIPPHVLFSGGGGSGPTPEENLNARVLTEVVIPKKITVHLGKPSANVSNVTVGFQEYIANVASSEVYPTWPEEALRANILAQISLALNRIWTEWYPSRGYSFNITGSPGYDQAYVAGRTVFAVMERLTAELFNTYVRRSGDQEPYFTEYCDGKLVTCPGMKQWGTVDRANEGKNALQILRYYYGDRVQLVTTNNIASIPSSWLGITLKRGSTGTSVSILQRQLSRIAKDYPAFGKPEVTGTFDATTESCVKKFQRQFSLTADGLVGKSTWYKISYIYVSVKDLAELTSEGETATGTESSGTWPGVVLRRGSTGSEVEQVQFWLSELAQFNSALPNLTVDGNFGAATERAVKIFQQEQGLTADGIVGQATWDALYDAWLDMQSDLGGTAWPGVVLRRGDTGMEVRLVQFWLRLAADNYTSLASINVDGSFGAATQNAVTGFQSLFSLTADGLVGRATWNKLNEVALAVANEIVDPNVAPGQFTTTVREGSRGTAVRAVQFYLRRLAAYYSDIPTVTVDGVFGSATTKAVKAWQTRAGLTVDGVVGLLTWNSLYTAAQSLATSGPVVRTVSLPAPASTLRPGDKGLAVLRLDQLLQFLGQWLPEINFLNGTAPDNVFDSNLEITVRSAQRYFGLPETGIVTTADWTAFLQAAQALAEVNPAAAAPEPDGVWPASSLALGSSGPAVRQVQRWLNLIASVDQGYNFVPETGELDAATQQALESYQLTAGLPTLGVVDAATWESLRTATQALCSECQRSKEG</sequence>
<dbReference type="Proteomes" id="UP000782880">
    <property type="component" value="Unassembled WGS sequence"/>
</dbReference>
<evidence type="ECO:0000313" key="3">
    <source>
        <dbReference type="Proteomes" id="UP000782880"/>
    </source>
</evidence>
<dbReference type="Pfam" id="PF01471">
    <property type="entry name" value="PG_binding_1"/>
    <property type="match status" value="6"/>
</dbReference>
<feature type="domain" description="Peptidoglycan binding-like" evidence="1">
    <location>
        <begin position="806"/>
        <end position="867"/>
    </location>
</feature>
<name>A0A921ILB3_9FIRM</name>
<reference evidence="2" key="1">
    <citation type="journal article" date="2021" name="PeerJ">
        <title>Extensive microbial diversity within the chicken gut microbiome revealed by metagenomics and culture.</title>
        <authorList>
            <person name="Gilroy R."/>
            <person name="Ravi A."/>
            <person name="Getino M."/>
            <person name="Pursley I."/>
            <person name="Horton D.L."/>
            <person name="Alikhan N.F."/>
            <person name="Baker D."/>
            <person name="Gharbi K."/>
            <person name="Hall N."/>
            <person name="Watson M."/>
            <person name="Adriaenssens E.M."/>
            <person name="Foster-Nyarko E."/>
            <person name="Jarju S."/>
            <person name="Secka A."/>
            <person name="Antonio M."/>
            <person name="Oren A."/>
            <person name="Chaudhuri R.R."/>
            <person name="La Ragione R."/>
            <person name="Hildebrand F."/>
            <person name="Pallen M.J."/>
        </authorList>
    </citation>
    <scope>NUCLEOTIDE SEQUENCE</scope>
    <source>
        <strain evidence="2">ChiBcec21-2208</strain>
    </source>
</reference>
<feature type="domain" description="Peptidoglycan binding-like" evidence="1">
    <location>
        <begin position="617"/>
        <end position="678"/>
    </location>
</feature>